<feature type="non-terminal residue" evidence="2">
    <location>
        <position position="123"/>
    </location>
</feature>
<dbReference type="PANTHER" id="PTHR23266">
    <property type="entry name" value="IMMUNOGLOBULIN HEAVY CHAIN"/>
    <property type="match status" value="1"/>
</dbReference>
<dbReference type="InterPro" id="IPR036179">
    <property type="entry name" value="Ig-like_dom_sf"/>
</dbReference>
<feature type="domain" description="Ig-like" evidence="1">
    <location>
        <begin position="69"/>
        <end position="123"/>
    </location>
</feature>
<dbReference type="InterPro" id="IPR007110">
    <property type="entry name" value="Ig-like_dom"/>
</dbReference>
<dbReference type="EMBL" id="AZIM01003536">
    <property type="protein sequence ID" value="ETE61993.1"/>
    <property type="molecule type" value="Genomic_DNA"/>
</dbReference>
<comment type="caution">
    <text evidence="2">The sequence shown here is derived from an EMBL/GenBank/DDBJ whole genome shotgun (WGS) entry which is preliminary data.</text>
</comment>
<dbReference type="AlphaFoldDB" id="V8NK25"/>
<accession>V8NK25</accession>
<organism evidence="2 3">
    <name type="scientific">Ophiophagus hannah</name>
    <name type="common">King cobra</name>
    <name type="synonym">Naja hannah</name>
    <dbReference type="NCBI Taxonomy" id="8665"/>
    <lineage>
        <taxon>Eukaryota</taxon>
        <taxon>Metazoa</taxon>
        <taxon>Chordata</taxon>
        <taxon>Craniata</taxon>
        <taxon>Vertebrata</taxon>
        <taxon>Euteleostomi</taxon>
        <taxon>Lepidosauria</taxon>
        <taxon>Squamata</taxon>
        <taxon>Bifurcata</taxon>
        <taxon>Unidentata</taxon>
        <taxon>Episquamata</taxon>
        <taxon>Toxicofera</taxon>
        <taxon>Serpentes</taxon>
        <taxon>Colubroidea</taxon>
        <taxon>Elapidae</taxon>
        <taxon>Elapinae</taxon>
        <taxon>Ophiophagus</taxon>
    </lineage>
</organism>
<reference evidence="2 3" key="1">
    <citation type="journal article" date="2013" name="Proc. Natl. Acad. Sci. U.S.A.">
        <title>The king cobra genome reveals dynamic gene evolution and adaptation in the snake venom system.</title>
        <authorList>
            <person name="Vonk F.J."/>
            <person name="Casewell N.R."/>
            <person name="Henkel C.V."/>
            <person name="Heimberg A.M."/>
            <person name="Jansen H.J."/>
            <person name="McCleary R.J."/>
            <person name="Kerkkamp H.M."/>
            <person name="Vos R.A."/>
            <person name="Guerreiro I."/>
            <person name="Calvete J.J."/>
            <person name="Wuster W."/>
            <person name="Woods A.E."/>
            <person name="Logan J.M."/>
            <person name="Harrison R.A."/>
            <person name="Castoe T.A."/>
            <person name="de Koning A.P."/>
            <person name="Pollock D.D."/>
            <person name="Yandell M."/>
            <person name="Calderon D."/>
            <person name="Renjifo C."/>
            <person name="Currier R.B."/>
            <person name="Salgado D."/>
            <person name="Pla D."/>
            <person name="Sanz L."/>
            <person name="Hyder A.S."/>
            <person name="Ribeiro J.M."/>
            <person name="Arntzen J.W."/>
            <person name="van den Thillart G.E."/>
            <person name="Boetzer M."/>
            <person name="Pirovano W."/>
            <person name="Dirks R.P."/>
            <person name="Spaink H.P."/>
            <person name="Duboule D."/>
            <person name="McGlinn E."/>
            <person name="Kini R.M."/>
            <person name="Richardson M.K."/>
        </authorList>
    </citation>
    <scope>NUCLEOTIDE SEQUENCE</scope>
    <source>
        <tissue evidence="2">Blood</tissue>
    </source>
</reference>
<dbReference type="SUPFAM" id="SSF48726">
    <property type="entry name" value="Immunoglobulin"/>
    <property type="match status" value="1"/>
</dbReference>
<keyword evidence="3" id="KW-1185">Reference proteome</keyword>
<dbReference type="InterPro" id="IPR013783">
    <property type="entry name" value="Ig-like_fold"/>
</dbReference>
<dbReference type="Proteomes" id="UP000018936">
    <property type="component" value="Unassembled WGS sequence"/>
</dbReference>
<gene>
    <name evidence="2" type="ORF">L345_12254</name>
</gene>
<proteinExistence type="predicted"/>
<sequence>MPLLNSHHAGCFLQRSTLLGQPKWLSWHHGSLHFTLQPSQDVRKFIGKLRDLYLVSYIVCSLQSFLFSPQGVFSDIQLVESGPGMARPGSQLNLVCKVTGFSIATSSSFAWNWIKQPSGKGIK</sequence>
<dbReference type="InterPro" id="IPR050199">
    <property type="entry name" value="IgHV"/>
</dbReference>
<name>V8NK25_OPHHA</name>
<evidence type="ECO:0000313" key="2">
    <source>
        <dbReference type="EMBL" id="ETE61993.1"/>
    </source>
</evidence>
<dbReference type="OrthoDB" id="9426090at2759"/>
<evidence type="ECO:0000313" key="3">
    <source>
        <dbReference type="Proteomes" id="UP000018936"/>
    </source>
</evidence>
<protein>
    <recommendedName>
        <fullName evidence="1">Ig-like domain-containing protein</fullName>
    </recommendedName>
</protein>
<evidence type="ECO:0000259" key="1">
    <source>
        <dbReference type="PROSITE" id="PS50835"/>
    </source>
</evidence>
<dbReference type="PROSITE" id="PS50835">
    <property type="entry name" value="IG_LIKE"/>
    <property type="match status" value="1"/>
</dbReference>
<dbReference type="Gene3D" id="2.60.40.10">
    <property type="entry name" value="Immunoglobulins"/>
    <property type="match status" value="1"/>
</dbReference>